<protein>
    <recommendedName>
        <fullName evidence="3">Cytochrome c</fullName>
    </recommendedName>
</protein>
<dbReference type="HOGENOM" id="CLU_115809_0_0_6"/>
<proteinExistence type="predicted"/>
<dbReference type="InterPro" id="IPR010980">
    <property type="entry name" value="Cyt_c/b562"/>
</dbReference>
<evidence type="ECO:0008006" key="3">
    <source>
        <dbReference type="Google" id="ProtNLM"/>
    </source>
</evidence>
<dbReference type="PROSITE" id="PS51009">
    <property type="entry name" value="CYTCII"/>
    <property type="match status" value="1"/>
</dbReference>
<sequence length="144" mass="15675">MHHHLQHGAVAAMDRGPAHAPEDLRTLVELPDELRLHMLANMRDHLLALQQIQEALAGDEFETAAQIAEQRLGMTSLERHGAHAVGPFMPEAMRMTGTEMHRAASQFAVTVSDASATGDVRPALADLARVTAQCVACHEGFRVQ</sequence>
<dbReference type="InterPro" id="IPR002321">
    <property type="entry name" value="Cyt_c_II"/>
</dbReference>
<organism evidence="1 2">
    <name type="scientific">Thioalkalivibrio nitratireducens (strain DSM 14787 / UNIQEM 213 / ALEN2)</name>
    <dbReference type="NCBI Taxonomy" id="1255043"/>
    <lineage>
        <taxon>Bacteria</taxon>
        <taxon>Pseudomonadati</taxon>
        <taxon>Pseudomonadota</taxon>
        <taxon>Gammaproteobacteria</taxon>
        <taxon>Chromatiales</taxon>
        <taxon>Ectothiorhodospiraceae</taxon>
        <taxon>Thioalkalivibrio</taxon>
    </lineage>
</organism>
<keyword evidence="2" id="KW-1185">Reference proteome</keyword>
<name>L0DYD2_THIND</name>
<reference evidence="1" key="1">
    <citation type="submission" date="2015-12" db="EMBL/GenBank/DDBJ databases">
        <authorList>
            <person name="Tikhonova T.V."/>
            <person name="Pavlov A.R."/>
            <person name="Beletsky A.V."/>
            <person name="Mardanov A.V."/>
            <person name="Sorokin D.Y."/>
            <person name="Ravin N.V."/>
            <person name="Popov V.O."/>
        </authorList>
    </citation>
    <scope>NUCLEOTIDE SEQUENCE</scope>
    <source>
        <strain evidence="1">DSM 14787</strain>
    </source>
</reference>
<dbReference type="Proteomes" id="UP000010809">
    <property type="component" value="Chromosome"/>
</dbReference>
<dbReference type="EMBL" id="CP003989">
    <property type="protein sequence ID" value="AGA33361.1"/>
    <property type="molecule type" value="Genomic_DNA"/>
</dbReference>
<evidence type="ECO:0000313" key="2">
    <source>
        <dbReference type="Proteomes" id="UP000010809"/>
    </source>
</evidence>
<dbReference type="AlphaFoldDB" id="L0DYD2"/>
<evidence type="ECO:0000313" key="1">
    <source>
        <dbReference type="EMBL" id="AGA33361.1"/>
    </source>
</evidence>
<dbReference type="GO" id="GO:0020037">
    <property type="term" value="F:heme binding"/>
    <property type="evidence" value="ECO:0007669"/>
    <property type="project" value="InterPro"/>
</dbReference>
<dbReference type="GO" id="GO:0009055">
    <property type="term" value="F:electron transfer activity"/>
    <property type="evidence" value="ECO:0007669"/>
    <property type="project" value="InterPro"/>
</dbReference>
<dbReference type="PATRIC" id="fig|1255043.3.peg.1720"/>
<dbReference type="GO" id="GO:0005506">
    <property type="term" value="F:iron ion binding"/>
    <property type="evidence" value="ECO:0007669"/>
    <property type="project" value="InterPro"/>
</dbReference>
<gene>
    <name evidence="1" type="ordered locus">TVNIR_1700</name>
</gene>
<dbReference type="GO" id="GO:0022900">
    <property type="term" value="P:electron transport chain"/>
    <property type="evidence" value="ECO:0007669"/>
    <property type="project" value="InterPro"/>
</dbReference>
<dbReference type="SUPFAM" id="SSF47175">
    <property type="entry name" value="Cytochromes"/>
    <property type="match status" value="1"/>
</dbReference>
<dbReference type="KEGG" id="tni:TVNIR_1700"/>
<accession>L0DYD2</accession>
<dbReference type="eggNOG" id="ENOG5032VGV">
    <property type="taxonomic scope" value="Bacteria"/>
</dbReference>